<dbReference type="EMBL" id="JAUHHV010000002">
    <property type="protein sequence ID" value="KAK1433130.1"/>
    <property type="molecule type" value="Genomic_DNA"/>
</dbReference>
<protein>
    <submittedName>
        <fullName evidence="2">Uncharacterized protein</fullName>
    </submittedName>
</protein>
<name>A0AAD8L0D2_TARER</name>
<dbReference type="Pfam" id="PF03004">
    <property type="entry name" value="Transposase_24"/>
    <property type="match status" value="1"/>
</dbReference>
<feature type="compositionally biased region" description="Polar residues" evidence="1">
    <location>
        <begin position="219"/>
        <end position="229"/>
    </location>
</feature>
<sequence>MFVREVGIYMERNYAFNKRSWANLPDGQKNSLEEYMKRRFDFDEIARDCESLKLKGGVRTIFLKSFSRHKSTLKQHFLKVGGYENMEQSRTKKPFGMSDENWNKTVDHFSTDEHRKQSAANKANRQKQKYTNHGGTSSYSSFCYKKKKNRLEAFHHANTDENGNFYSELAKQQHDNLKERFEVLSQTQTEESTTSKDVEVFESVLGRRRGHYRGIGPRPSTSTAASSNIAHEHEQGPISPALTQAQIDTLFQDPIFMARLSQFMDSKKASAHGDEDDMDAGDD</sequence>
<keyword evidence="3" id="KW-1185">Reference proteome</keyword>
<evidence type="ECO:0000313" key="2">
    <source>
        <dbReference type="EMBL" id="KAK1433130.1"/>
    </source>
</evidence>
<gene>
    <name evidence="2" type="ORF">QVD17_10036</name>
</gene>
<dbReference type="AlphaFoldDB" id="A0AAD8L0D2"/>
<dbReference type="PANTHER" id="PTHR33499">
    <property type="entry name" value="OS12G0282400 PROTEIN-RELATED"/>
    <property type="match status" value="1"/>
</dbReference>
<feature type="region of interest" description="Disordered" evidence="1">
    <location>
        <begin position="210"/>
        <end position="238"/>
    </location>
</feature>
<dbReference type="Proteomes" id="UP001229421">
    <property type="component" value="Unassembled WGS sequence"/>
</dbReference>
<accession>A0AAD8L0D2</accession>
<proteinExistence type="predicted"/>
<organism evidence="2 3">
    <name type="scientific">Tagetes erecta</name>
    <name type="common">African marigold</name>
    <dbReference type="NCBI Taxonomy" id="13708"/>
    <lineage>
        <taxon>Eukaryota</taxon>
        <taxon>Viridiplantae</taxon>
        <taxon>Streptophyta</taxon>
        <taxon>Embryophyta</taxon>
        <taxon>Tracheophyta</taxon>
        <taxon>Spermatophyta</taxon>
        <taxon>Magnoliopsida</taxon>
        <taxon>eudicotyledons</taxon>
        <taxon>Gunneridae</taxon>
        <taxon>Pentapetalae</taxon>
        <taxon>asterids</taxon>
        <taxon>campanulids</taxon>
        <taxon>Asterales</taxon>
        <taxon>Asteraceae</taxon>
        <taxon>Asteroideae</taxon>
        <taxon>Heliantheae alliance</taxon>
        <taxon>Tageteae</taxon>
        <taxon>Tagetes</taxon>
    </lineage>
</organism>
<comment type="caution">
    <text evidence="2">The sequence shown here is derived from an EMBL/GenBank/DDBJ whole genome shotgun (WGS) entry which is preliminary data.</text>
</comment>
<feature type="region of interest" description="Disordered" evidence="1">
    <location>
        <begin position="111"/>
        <end position="135"/>
    </location>
</feature>
<dbReference type="PANTHER" id="PTHR33499:SF11">
    <property type="entry name" value="NO APICAL MERISTEM-ASSOCIATED C-TERMINAL DOMAIN-CONTAINING PROTEIN"/>
    <property type="match status" value="1"/>
</dbReference>
<dbReference type="InterPro" id="IPR004252">
    <property type="entry name" value="Probable_transposase_24"/>
</dbReference>
<reference evidence="2" key="1">
    <citation type="journal article" date="2023" name="bioRxiv">
        <title>Improved chromosome-level genome assembly for marigold (Tagetes erecta).</title>
        <authorList>
            <person name="Jiang F."/>
            <person name="Yuan L."/>
            <person name="Wang S."/>
            <person name="Wang H."/>
            <person name="Xu D."/>
            <person name="Wang A."/>
            <person name="Fan W."/>
        </authorList>
    </citation>
    <scope>NUCLEOTIDE SEQUENCE</scope>
    <source>
        <strain evidence="2">WSJ</strain>
        <tissue evidence="2">Leaf</tissue>
    </source>
</reference>
<evidence type="ECO:0000313" key="3">
    <source>
        <dbReference type="Proteomes" id="UP001229421"/>
    </source>
</evidence>
<evidence type="ECO:0000256" key="1">
    <source>
        <dbReference type="SAM" id="MobiDB-lite"/>
    </source>
</evidence>